<dbReference type="SMART" id="SM00244">
    <property type="entry name" value="PHB"/>
    <property type="match status" value="1"/>
</dbReference>
<dbReference type="InterPro" id="IPR036013">
    <property type="entry name" value="Band_7/SPFH_dom_sf"/>
</dbReference>
<evidence type="ECO:0000313" key="3">
    <source>
        <dbReference type="EMBL" id="KAJ3701901.1"/>
    </source>
</evidence>
<dbReference type="AlphaFoldDB" id="A0AAD5ZQ38"/>
<dbReference type="InterPro" id="IPR001107">
    <property type="entry name" value="Band_7"/>
</dbReference>
<comment type="caution">
    <text evidence="3">The sequence shown here is derived from an EMBL/GenBank/DDBJ whole genome shotgun (WGS) entry which is preliminary data.</text>
</comment>
<dbReference type="Gene3D" id="3.30.479.30">
    <property type="entry name" value="Band 7 domain"/>
    <property type="match status" value="1"/>
</dbReference>
<evidence type="ECO:0000259" key="2">
    <source>
        <dbReference type="SMART" id="SM00244"/>
    </source>
</evidence>
<dbReference type="GO" id="GO:0005739">
    <property type="term" value="C:mitochondrion"/>
    <property type="evidence" value="ECO:0007669"/>
    <property type="project" value="TreeGrafter"/>
</dbReference>
<evidence type="ECO:0000313" key="4">
    <source>
        <dbReference type="Proteomes" id="UP001210211"/>
    </source>
</evidence>
<dbReference type="Proteomes" id="UP001210211">
    <property type="component" value="Unassembled WGS sequence"/>
</dbReference>
<proteinExistence type="predicted"/>
<dbReference type="InterPro" id="IPR050710">
    <property type="entry name" value="Band7/mec-2_domain"/>
</dbReference>
<dbReference type="Pfam" id="PF01145">
    <property type="entry name" value="Band_7"/>
    <property type="match status" value="1"/>
</dbReference>
<dbReference type="PANTHER" id="PTHR43327:SF31">
    <property type="entry name" value="HYPERSENSITIVE-INDUCED RESPONSE PROTEIN 2"/>
    <property type="match status" value="1"/>
</dbReference>
<dbReference type="CDD" id="cd03407">
    <property type="entry name" value="SPFH_like_u4"/>
    <property type="match status" value="1"/>
</dbReference>
<dbReference type="EMBL" id="JAMRDG010000001">
    <property type="protein sequence ID" value="KAJ3701901.1"/>
    <property type="molecule type" value="Genomic_DNA"/>
</dbReference>
<organism evidence="3 4">
    <name type="scientific">Rhynchospora tenuis</name>
    <dbReference type="NCBI Taxonomy" id="198213"/>
    <lineage>
        <taxon>Eukaryota</taxon>
        <taxon>Viridiplantae</taxon>
        <taxon>Streptophyta</taxon>
        <taxon>Embryophyta</taxon>
        <taxon>Tracheophyta</taxon>
        <taxon>Spermatophyta</taxon>
        <taxon>Magnoliopsida</taxon>
        <taxon>Liliopsida</taxon>
        <taxon>Poales</taxon>
        <taxon>Cyperaceae</taxon>
        <taxon>Cyperoideae</taxon>
        <taxon>Rhynchosporeae</taxon>
        <taxon>Rhynchospora</taxon>
    </lineage>
</organism>
<dbReference type="SUPFAM" id="SSF117892">
    <property type="entry name" value="Band 7/SPFH domain"/>
    <property type="match status" value="1"/>
</dbReference>
<sequence>MGQALGCASVAQSTVAIRESWGKFDNVLDPGCHFVPWYFGKSIAGFVNLRLQQLVVSCETKTKDNVLVTVVASIQYRAMDKKPSVAFYQLANPKQQIKSYACDAIRAKIPKLILADVFDKKNEIAKAVKEEFKEVMSMYGYEIVQILIVNIELDQRAKRAMNESIVEKWETESMHQIELGIARQRRAITDGLRDSIEAFSRDVPGMSTDAMETVLAIRYLDNMEEIGTQSKSCSVSISHGAGALKDVAAQIKGQLVEKKEKHYGSSSNVFKINYC</sequence>
<accession>A0AAD5ZQ38</accession>
<protein>
    <recommendedName>
        <fullName evidence="2">Band 7 domain-containing protein</fullName>
    </recommendedName>
</protein>
<keyword evidence="1" id="KW-0449">Lipoprotein</keyword>
<feature type="domain" description="Band 7" evidence="2">
    <location>
        <begin position="5"/>
        <end position="165"/>
    </location>
</feature>
<keyword evidence="4" id="KW-1185">Reference proteome</keyword>
<gene>
    <name evidence="3" type="ORF">LUZ61_005606</name>
</gene>
<reference evidence="3 4" key="1">
    <citation type="journal article" date="2022" name="Cell">
        <title>Repeat-based holocentromeres influence genome architecture and karyotype evolution.</title>
        <authorList>
            <person name="Hofstatter P.G."/>
            <person name="Thangavel G."/>
            <person name="Lux T."/>
            <person name="Neumann P."/>
            <person name="Vondrak T."/>
            <person name="Novak P."/>
            <person name="Zhang M."/>
            <person name="Costa L."/>
            <person name="Castellani M."/>
            <person name="Scott A."/>
            <person name="Toegelov H."/>
            <person name="Fuchs J."/>
            <person name="Mata-Sucre Y."/>
            <person name="Dias Y."/>
            <person name="Vanzela A.L.L."/>
            <person name="Huettel B."/>
            <person name="Almeida C.C.S."/>
            <person name="Simkova H."/>
            <person name="Souza G."/>
            <person name="Pedrosa-Harand A."/>
            <person name="Macas J."/>
            <person name="Mayer K.F.X."/>
            <person name="Houben A."/>
            <person name="Marques A."/>
        </authorList>
    </citation>
    <scope>NUCLEOTIDE SEQUENCE [LARGE SCALE GENOMIC DNA]</scope>
    <source>
        <strain evidence="3">RhyTen1mFocal</strain>
    </source>
</reference>
<evidence type="ECO:0000256" key="1">
    <source>
        <dbReference type="ARBA" id="ARBA00023288"/>
    </source>
</evidence>
<name>A0AAD5ZQ38_9POAL</name>
<dbReference type="PANTHER" id="PTHR43327">
    <property type="entry name" value="STOMATIN-LIKE PROTEIN 2, MITOCHONDRIAL"/>
    <property type="match status" value="1"/>
</dbReference>